<evidence type="ECO:0000259" key="3">
    <source>
        <dbReference type="Pfam" id="PF25954"/>
    </source>
</evidence>
<dbReference type="NCBIfam" id="TIGR01730">
    <property type="entry name" value="RND_mfp"/>
    <property type="match status" value="1"/>
</dbReference>
<dbReference type="GO" id="GO:0015562">
    <property type="term" value="F:efflux transmembrane transporter activity"/>
    <property type="evidence" value="ECO:0007669"/>
    <property type="project" value="TreeGrafter"/>
</dbReference>
<dbReference type="SUPFAM" id="SSF111369">
    <property type="entry name" value="HlyD-like secretion proteins"/>
    <property type="match status" value="1"/>
</dbReference>
<name>A0A1E3GW36_9GAMM</name>
<comment type="caution">
    <text evidence="6">The sequence shown here is derived from an EMBL/GenBank/DDBJ whole genome shotgun (WGS) entry which is preliminary data.</text>
</comment>
<evidence type="ECO:0000313" key="7">
    <source>
        <dbReference type="Proteomes" id="UP000094379"/>
    </source>
</evidence>
<sequence length="366" mass="40626">MPNLTKTILVAAVIAVPLWFYVQPETEANIEQPATAPEILSVRVAQPQSISSYQPLVFNSRVEAIEQSDIFARADGYVESRHVDIGDEVKQGDLLAKLSSPELEQEILQAKAEINRQKAMLDLTEKVAKRYTNLRDSGAVNATEVDEKEAELAVAKATLATYQARLEQLENEFAYTEIVAPFDGIITRRLAERGNRITRNDAMPLFRISRTDQLRVIVDIPQTQLFIIDQQQAAQLTLPDLGNQQIDVPISRVSREVNRETGTMRVEYLLENAELNLPAGLSGELAIQVQERADAVRIPVNALKTIQGKPSVMLVNADNQVEVKTVRVGRLDNSEVEILSGLITEDRVILNPNARLAEGVKVTVSE</sequence>
<dbReference type="InterPro" id="IPR058792">
    <property type="entry name" value="Beta-barrel_RND_2"/>
</dbReference>
<evidence type="ECO:0000313" key="6">
    <source>
        <dbReference type="EMBL" id="ODN67766.1"/>
    </source>
</evidence>
<dbReference type="Gene3D" id="2.40.50.100">
    <property type="match status" value="1"/>
</dbReference>
<keyword evidence="2" id="KW-0175">Coiled coil</keyword>
<dbReference type="Gene3D" id="2.40.420.20">
    <property type="match status" value="1"/>
</dbReference>
<dbReference type="EMBL" id="MCRI01000003">
    <property type="protein sequence ID" value="ODN67766.1"/>
    <property type="molecule type" value="Genomic_DNA"/>
</dbReference>
<dbReference type="PANTHER" id="PTHR30469">
    <property type="entry name" value="MULTIDRUG RESISTANCE PROTEIN MDTA"/>
    <property type="match status" value="1"/>
</dbReference>
<comment type="similarity">
    <text evidence="1">Belongs to the membrane fusion protein (MFP) (TC 8.A.1) family.</text>
</comment>
<keyword evidence="7" id="KW-1185">Reference proteome</keyword>
<feature type="domain" description="Multidrug resistance protein MdtA-like C-terminal permuted SH3" evidence="4">
    <location>
        <begin position="294"/>
        <end position="350"/>
    </location>
</feature>
<dbReference type="PATRIC" id="fig|291169.3.peg.604"/>
<evidence type="ECO:0000259" key="4">
    <source>
        <dbReference type="Pfam" id="PF25967"/>
    </source>
</evidence>
<feature type="coiled-coil region" evidence="2">
    <location>
        <begin position="145"/>
        <end position="179"/>
    </location>
</feature>
<dbReference type="Gene3D" id="1.10.287.470">
    <property type="entry name" value="Helix hairpin bin"/>
    <property type="match status" value="1"/>
</dbReference>
<dbReference type="InterPro" id="IPR058647">
    <property type="entry name" value="BSH_CzcB-like"/>
</dbReference>
<dbReference type="GO" id="GO:1990281">
    <property type="term" value="C:efflux pump complex"/>
    <property type="evidence" value="ECO:0007669"/>
    <property type="project" value="TreeGrafter"/>
</dbReference>
<evidence type="ECO:0000256" key="1">
    <source>
        <dbReference type="ARBA" id="ARBA00009477"/>
    </source>
</evidence>
<dbReference type="RefSeq" id="WP_069295145.1">
    <property type="nucleotide sequence ID" value="NZ_MCRI01000003.1"/>
</dbReference>
<dbReference type="Pfam" id="PF25954">
    <property type="entry name" value="Beta-barrel_RND_2"/>
    <property type="match status" value="1"/>
</dbReference>
<accession>A0A1E3GW36</accession>
<dbReference type="InterPro" id="IPR006143">
    <property type="entry name" value="RND_pump_MFP"/>
</dbReference>
<feature type="domain" description="CusB-like beta-barrel" evidence="3">
    <location>
        <begin position="216"/>
        <end position="288"/>
    </location>
</feature>
<dbReference type="InterPro" id="IPR058627">
    <property type="entry name" value="MdtA-like_C"/>
</dbReference>
<evidence type="ECO:0000256" key="2">
    <source>
        <dbReference type="SAM" id="Coils"/>
    </source>
</evidence>
<organism evidence="6 7">
    <name type="scientific">Methylophaga muralis</name>
    <dbReference type="NCBI Taxonomy" id="291169"/>
    <lineage>
        <taxon>Bacteria</taxon>
        <taxon>Pseudomonadati</taxon>
        <taxon>Pseudomonadota</taxon>
        <taxon>Gammaproteobacteria</taxon>
        <taxon>Thiotrichales</taxon>
        <taxon>Piscirickettsiaceae</taxon>
        <taxon>Methylophaga</taxon>
    </lineage>
</organism>
<dbReference type="Proteomes" id="UP000094379">
    <property type="component" value="Unassembled WGS sequence"/>
</dbReference>
<dbReference type="AlphaFoldDB" id="A0A1E3GW36"/>
<dbReference type="PANTHER" id="PTHR30469:SF37">
    <property type="entry name" value="RAGD PROTEIN"/>
    <property type="match status" value="1"/>
</dbReference>
<dbReference type="STRING" id="291169.A9E74_00602"/>
<dbReference type="Pfam" id="PF25967">
    <property type="entry name" value="RND-MFP_C"/>
    <property type="match status" value="1"/>
</dbReference>
<reference evidence="6 7" key="1">
    <citation type="submission" date="2016-07" db="EMBL/GenBank/DDBJ databases">
        <title>Draft Genome Sequence of Methylophaga muralis Bur 1.</title>
        <authorList>
            <person name="Vasilenko O.V."/>
            <person name="Doronina N.V."/>
            <person name="Shmareva M.N."/>
            <person name="Tarlachkov S.V."/>
            <person name="Mustakhimov I."/>
            <person name="Trotsenko Y.A."/>
        </authorList>
    </citation>
    <scope>NUCLEOTIDE SEQUENCE [LARGE SCALE GENOMIC DNA]</scope>
    <source>
        <strain evidence="6 7">Bur 1</strain>
    </source>
</reference>
<dbReference type="Gene3D" id="2.40.30.170">
    <property type="match status" value="1"/>
</dbReference>
<feature type="domain" description="CzcB-like barrel-sandwich hybrid" evidence="5">
    <location>
        <begin position="69"/>
        <end position="202"/>
    </location>
</feature>
<dbReference type="Pfam" id="PF25973">
    <property type="entry name" value="BSH_CzcB"/>
    <property type="match status" value="1"/>
</dbReference>
<evidence type="ECO:0000259" key="5">
    <source>
        <dbReference type="Pfam" id="PF25973"/>
    </source>
</evidence>
<proteinExistence type="inferred from homology"/>
<gene>
    <name evidence="6" type="primary">mdtA_2</name>
    <name evidence="6" type="ORF">A9E74_00602</name>
</gene>
<protein>
    <submittedName>
        <fullName evidence="6">Multidrug resistance protein MdtA</fullName>
    </submittedName>
</protein>